<organism evidence="1">
    <name type="scientific">Anguilla anguilla</name>
    <name type="common">European freshwater eel</name>
    <name type="synonym">Muraena anguilla</name>
    <dbReference type="NCBI Taxonomy" id="7936"/>
    <lineage>
        <taxon>Eukaryota</taxon>
        <taxon>Metazoa</taxon>
        <taxon>Chordata</taxon>
        <taxon>Craniata</taxon>
        <taxon>Vertebrata</taxon>
        <taxon>Euteleostomi</taxon>
        <taxon>Actinopterygii</taxon>
        <taxon>Neopterygii</taxon>
        <taxon>Teleostei</taxon>
        <taxon>Anguilliformes</taxon>
        <taxon>Anguillidae</taxon>
        <taxon>Anguilla</taxon>
    </lineage>
</organism>
<evidence type="ECO:0000313" key="1">
    <source>
        <dbReference type="EMBL" id="JAH21286.1"/>
    </source>
</evidence>
<accession>A0A0E9QWI0</accession>
<reference evidence="1" key="2">
    <citation type="journal article" date="2015" name="Fish Shellfish Immunol.">
        <title>Early steps in the European eel (Anguilla anguilla)-Vibrio vulnificus interaction in the gills: Role of the RtxA13 toxin.</title>
        <authorList>
            <person name="Callol A."/>
            <person name="Pajuelo D."/>
            <person name="Ebbesson L."/>
            <person name="Teles M."/>
            <person name="MacKenzie S."/>
            <person name="Amaro C."/>
        </authorList>
    </citation>
    <scope>NUCLEOTIDE SEQUENCE</scope>
</reference>
<reference evidence="1" key="1">
    <citation type="submission" date="2014-11" db="EMBL/GenBank/DDBJ databases">
        <authorList>
            <person name="Amaro Gonzalez C."/>
        </authorList>
    </citation>
    <scope>NUCLEOTIDE SEQUENCE</scope>
</reference>
<sequence length="27" mass="2972">MVYLILQSNGVPCPKISFQFPVGFSAQ</sequence>
<dbReference type="AlphaFoldDB" id="A0A0E9QWI0"/>
<name>A0A0E9QWI0_ANGAN</name>
<dbReference type="EMBL" id="GBXM01087291">
    <property type="protein sequence ID" value="JAH21286.1"/>
    <property type="molecule type" value="Transcribed_RNA"/>
</dbReference>
<proteinExistence type="predicted"/>
<protein>
    <submittedName>
        <fullName evidence="1">Uncharacterized protein</fullName>
    </submittedName>
</protein>